<feature type="domain" description="Dihydroneopterin aldolase/epimerase" evidence="7">
    <location>
        <begin position="8"/>
        <end position="121"/>
    </location>
</feature>
<gene>
    <name evidence="8" type="ORF">J2S73_003033</name>
</gene>
<reference evidence="8" key="1">
    <citation type="submission" date="2023-07" db="EMBL/GenBank/DDBJ databases">
        <title>Genomic Encyclopedia of Type Strains, Phase IV (KMG-IV): sequencing the most valuable type-strain genomes for metagenomic binning, comparative biology and taxonomic classification.</title>
        <authorList>
            <person name="Goeker M."/>
        </authorList>
    </citation>
    <scope>NUCLEOTIDE SEQUENCE</scope>
    <source>
        <strain evidence="8">DSM 21202</strain>
    </source>
</reference>
<dbReference type="SMART" id="SM00905">
    <property type="entry name" value="FolB"/>
    <property type="match status" value="1"/>
</dbReference>
<dbReference type="GO" id="GO:0046654">
    <property type="term" value="P:tetrahydrofolate biosynthetic process"/>
    <property type="evidence" value="ECO:0007669"/>
    <property type="project" value="UniProtKB-UniRule"/>
</dbReference>
<keyword evidence="4 6" id="KW-0289">Folate biosynthesis</keyword>
<protein>
    <recommendedName>
        <fullName evidence="6">7,8-dihydroneopterin aldolase</fullName>
        <ecNumber evidence="6">4.1.2.25</ecNumber>
    </recommendedName>
</protein>
<dbReference type="Pfam" id="PF02152">
    <property type="entry name" value="FolB"/>
    <property type="match status" value="1"/>
</dbReference>
<evidence type="ECO:0000256" key="6">
    <source>
        <dbReference type="RuleBase" id="RU362079"/>
    </source>
</evidence>
<dbReference type="CDD" id="cd00534">
    <property type="entry name" value="DHNA_DHNTPE"/>
    <property type="match status" value="1"/>
</dbReference>
<dbReference type="EMBL" id="JAUSUL010000003">
    <property type="protein sequence ID" value="MDQ0316557.1"/>
    <property type="molecule type" value="Genomic_DNA"/>
</dbReference>
<comment type="catalytic activity">
    <reaction evidence="1 6">
        <text>7,8-dihydroneopterin = 6-hydroxymethyl-7,8-dihydropterin + glycolaldehyde</text>
        <dbReference type="Rhea" id="RHEA:10540"/>
        <dbReference type="ChEBI" id="CHEBI:17001"/>
        <dbReference type="ChEBI" id="CHEBI:17071"/>
        <dbReference type="ChEBI" id="CHEBI:44841"/>
        <dbReference type="EC" id="4.1.2.25"/>
    </reaction>
</comment>
<evidence type="ECO:0000256" key="1">
    <source>
        <dbReference type="ARBA" id="ARBA00001353"/>
    </source>
</evidence>
<evidence type="ECO:0000256" key="4">
    <source>
        <dbReference type="ARBA" id="ARBA00022909"/>
    </source>
</evidence>
<evidence type="ECO:0000256" key="2">
    <source>
        <dbReference type="ARBA" id="ARBA00005013"/>
    </source>
</evidence>
<dbReference type="EC" id="4.1.2.25" evidence="6"/>
<dbReference type="InterPro" id="IPR043133">
    <property type="entry name" value="GTP-CH-I_C/QueF"/>
</dbReference>
<dbReference type="SUPFAM" id="SSF55620">
    <property type="entry name" value="Tetrahydrobiopterin biosynthesis enzymes-like"/>
    <property type="match status" value="1"/>
</dbReference>
<dbReference type="PANTHER" id="PTHR42844">
    <property type="entry name" value="DIHYDRONEOPTERIN ALDOLASE 1-RELATED"/>
    <property type="match status" value="1"/>
</dbReference>
<dbReference type="GO" id="GO:0004150">
    <property type="term" value="F:dihydroneopterin aldolase activity"/>
    <property type="evidence" value="ECO:0007669"/>
    <property type="project" value="UniProtKB-UniRule"/>
</dbReference>
<dbReference type="GO" id="GO:0005737">
    <property type="term" value="C:cytoplasm"/>
    <property type="evidence" value="ECO:0007669"/>
    <property type="project" value="TreeGrafter"/>
</dbReference>
<comment type="function">
    <text evidence="6">Catalyzes the conversion of 7,8-dihydroneopterin to 6-hydroxymethyl-7,8-dihydropterin.</text>
</comment>
<accession>A0AAE4ATX0</accession>
<dbReference type="Proteomes" id="UP001229244">
    <property type="component" value="Unassembled WGS sequence"/>
</dbReference>
<evidence type="ECO:0000256" key="3">
    <source>
        <dbReference type="ARBA" id="ARBA00005708"/>
    </source>
</evidence>
<keyword evidence="9" id="KW-1185">Reference proteome</keyword>
<dbReference type="RefSeq" id="WP_306886444.1">
    <property type="nucleotide sequence ID" value="NZ_JAUSUL010000003.1"/>
</dbReference>
<dbReference type="FunFam" id="3.30.1130.10:FF:000003">
    <property type="entry name" value="7,8-dihydroneopterin aldolase"/>
    <property type="match status" value="1"/>
</dbReference>
<evidence type="ECO:0000256" key="5">
    <source>
        <dbReference type="ARBA" id="ARBA00023239"/>
    </source>
</evidence>
<proteinExistence type="inferred from homology"/>
<dbReference type="PANTHER" id="PTHR42844:SF1">
    <property type="entry name" value="DIHYDRONEOPTERIN ALDOLASE 1-RELATED"/>
    <property type="match status" value="1"/>
</dbReference>
<evidence type="ECO:0000313" key="9">
    <source>
        <dbReference type="Proteomes" id="UP001229244"/>
    </source>
</evidence>
<dbReference type="NCBIfam" id="TIGR00526">
    <property type="entry name" value="folB_dom"/>
    <property type="match status" value="1"/>
</dbReference>
<evidence type="ECO:0000259" key="7">
    <source>
        <dbReference type="SMART" id="SM00905"/>
    </source>
</evidence>
<dbReference type="InterPro" id="IPR006157">
    <property type="entry name" value="FolB_dom"/>
</dbReference>
<comment type="similarity">
    <text evidence="3 6">Belongs to the DHNA family.</text>
</comment>
<evidence type="ECO:0000313" key="8">
    <source>
        <dbReference type="EMBL" id="MDQ0316557.1"/>
    </source>
</evidence>
<comment type="caution">
    <text evidence="8">The sequence shown here is derived from an EMBL/GenBank/DDBJ whole genome shotgun (WGS) entry which is preliminary data.</text>
</comment>
<name>A0AAE4ATX0_9HYPH</name>
<comment type="pathway">
    <text evidence="2 6">Cofactor biosynthesis; tetrahydrofolate biosynthesis; 2-amino-4-hydroxy-6-hydroxymethyl-7,8-dihydropteridine diphosphate from 7,8-dihydroneopterin triphosphate: step 3/4.</text>
</comment>
<dbReference type="AlphaFoldDB" id="A0AAE4ATX0"/>
<keyword evidence="5 6" id="KW-0456">Lyase</keyword>
<dbReference type="NCBIfam" id="TIGR00525">
    <property type="entry name" value="folB"/>
    <property type="match status" value="1"/>
</dbReference>
<dbReference type="InterPro" id="IPR006156">
    <property type="entry name" value="Dihydroneopterin_aldolase"/>
</dbReference>
<sequence length="126" mass="14237">MPEQADQLFIRGIAIFARHGVHQAEADLGQRFALDLTLELDTREAGRTDDYNRTVCYASVFQTVREIAETRRFKLIEALGETIADQLLAEQPRLTAVEIEIRKPSAPVAGIFDTIGLKIRRERPSE</sequence>
<dbReference type="Gene3D" id="3.30.1130.10">
    <property type="match status" value="1"/>
</dbReference>
<dbReference type="GO" id="GO:0046656">
    <property type="term" value="P:folic acid biosynthetic process"/>
    <property type="evidence" value="ECO:0007669"/>
    <property type="project" value="UniProtKB-UniRule"/>
</dbReference>
<organism evidence="8 9">
    <name type="scientific">Amorphus orientalis</name>
    <dbReference type="NCBI Taxonomy" id="649198"/>
    <lineage>
        <taxon>Bacteria</taxon>
        <taxon>Pseudomonadati</taxon>
        <taxon>Pseudomonadota</taxon>
        <taxon>Alphaproteobacteria</taxon>
        <taxon>Hyphomicrobiales</taxon>
        <taxon>Amorphaceae</taxon>
        <taxon>Amorphus</taxon>
    </lineage>
</organism>